<dbReference type="GO" id="GO:0005829">
    <property type="term" value="C:cytosol"/>
    <property type="evidence" value="ECO:0007669"/>
    <property type="project" value="TreeGrafter"/>
</dbReference>
<feature type="domain" description="Asparagine synthetase" evidence="4">
    <location>
        <begin position="45"/>
        <end position="176"/>
    </location>
</feature>
<feature type="region of interest" description="Disordered" evidence="3">
    <location>
        <begin position="207"/>
        <end position="240"/>
    </location>
</feature>
<keyword evidence="1" id="KW-0547">Nucleotide-binding</keyword>
<dbReference type="SUPFAM" id="SSF52402">
    <property type="entry name" value="Adenine nucleotide alpha hydrolases-like"/>
    <property type="match status" value="1"/>
</dbReference>
<dbReference type="PANTHER" id="PTHR11772">
    <property type="entry name" value="ASPARAGINE SYNTHETASE"/>
    <property type="match status" value="1"/>
</dbReference>
<reference evidence="5" key="1">
    <citation type="submission" date="2021-01" db="EMBL/GenBank/DDBJ databases">
        <authorList>
            <person name="Corre E."/>
            <person name="Pelletier E."/>
            <person name="Niang G."/>
            <person name="Scheremetjew M."/>
            <person name="Finn R."/>
            <person name="Kale V."/>
            <person name="Holt S."/>
            <person name="Cochrane G."/>
            <person name="Meng A."/>
            <person name="Brown T."/>
            <person name="Cohen L."/>
        </authorList>
    </citation>
    <scope>NUCLEOTIDE SEQUENCE</scope>
    <source>
        <strain evidence="5">CCMP2222</strain>
    </source>
</reference>
<name>A0A7S2H411_9DINO</name>
<sequence length="240" mass="26787">MVHSHGCKTVLTGEGSDELTAGYLYFHDAPSAEALFGELRRIFWHLHNVNCQRSDRMSMAHAVEARVPFLCPDMIQATMSMDAELKQITADRPEKAMLRELFRDEVPAEVLWRTKAMQCEGVGKTWVKQLQQMCEDAVSDEEWAKAAETFPHNTPHSKEEYLYRKIFEKHFPGLDASVQVWEGGCRAGGAPWRSAKYTRAGLADTSQLMSDDGEFRAPPPAGTATAEEEEPAAAEEPVAA</sequence>
<keyword evidence="2" id="KW-0067">ATP-binding</keyword>
<evidence type="ECO:0000313" key="5">
    <source>
        <dbReference type="EMBL" id="CAD9479737.1"/>
    </source>
</evidence>
<dbReference type="GO" id="GO:0006529">
    <property type="term" value="P:asparagine biosynthetic process"/>
    <property type="evidence" value="ECO:0007669"/>
    <property type="project" value="InterPro"/>
</dbReference>
<evidence type="ECO:0000259" key="4">
    <source>
        <dbReference type="Pfam" id="PF00733"/>
    </source>
</evidence>
<dbReference type="EMBL" id="HBGQ01068554">
    <property type="protein sequence ID" value="CAD9479737.1"/>
    <property type="molecule type" value="Transcribed_RNA"/>
</dbReference>
<gene>
    <name evidence="5" type="ORF">AAND1436_LOCUS32950</name>
</gene>
<evidence type="ECO:0000256" key="2">
    <source>
        <dbReference type="ARBA" id="ARBA00022840"/>
    </source>
</evidence>
<feature type="domain" description="Asparagine synthetase" evidence="4">
    <location>
        <begin position="2"/>
        <end position="33"/>
    </location>
</feature>
<evidence type="ECO:0000256" key="1">
    <source>
        <dbReference type="ARBA" id="ARBA00022741"/>
    </source>
</evidence>
<dbReference type="InterPro" id="IPR001962">
    <property type="entry name" value="Asn_synthase"/>
</dbReference>
<proteinExistence type="predicted"/>
<dbReference type="Gene3D" id="3.40.50.620">
    <property type="entry name" value="HUPs"/>
    <property type="match status" value="1"/>
</dbReference>
<dbReference type="Pfam" id="PF00733">
    <property type="entry name" value="Asn_synthase"/>
    <property type="match status" value="2"/>
</dbReference>
<dbReference type="CDD" id="cd01991">
    <property type="entry name" value="Asn_synthase_B_C"/>
    <property type="match status" value="1"/>
</dbReference>
<organism evidence="5">
    <name type="scientific">Alexandrium andersonii</name>
    <dbReference type="NCBI Taxonomy" id="327968"/>
    <lineage>
        <taxon>Eukaryota</taxon>
        <taxon>Sar</taxon>
        <taxon>Alveolata</taxon>
        <taxon>Dinophyceae</taxon>
        <taxon>Gonyaulacales</taxon>
        <taxon>Pyrocystaceae</taxon>
        <taxon>Alexandrium</taxon>
    </lineage>
</organism>
<dbReference type="PANTHER" id="PTHR11772:SF2">
    <property type="entry name" value="ASPARAGINE SYNTHETASE [GLUTAMINE-HYDROLYZING]"/>
    <property type="match status" value="1"/>
</dbReference>
<protein>
    <recommendedName>
        <fullName evidence="4">Asparagine synthetase domain-containing protein</fullName>
    </recommendedName>
</protein>
<dbReference type="GO" id="GO:0004066">
    <property type="term" value="F:asparagine synthase (glutamine-hydrolyzing) activity"/>
    <property type="evidence" value="ECO:0007669"/>
    <property type="project" value="InterPro"/>
</dbReference>
<dbReference type="InterPro" id="IPR014729">
    <property type="entry name" value="Rossmann-like_a/b/a_fold"/>
</dbReference>
<evidence type="ECO:0000256" key="3">
    <source>
        <dbReference type="SAM" id="MobiDB-lite"/>
    </source>
</evidence>
<accession>A0A7S2H411</accession>
<dbReference type="GO" id="GO:0005524">
    <property type="term" value="F:ATP binding"/>
    <property type="evidence" value="ECO:0007669"/>
    <property type="project" value="UniProtKB-KW"/>
</dbReference>
<dbReference type="InterPro" id="IPR050795">
    <property type="entry name" value="Asn_Synthetase"/>
</dbReference>
<dbReference type="AlphaFoldDB" id="A0A7S2H411"/>